<feature type="binding site" evidence="13">
    <location>
        <position position="108"/>
    </location>
    <ligand>
        <name>Mg(2+)</name>
        <dbReference type="ChEBI" id="CHEBI:18420"/>
        <label>1</label>
    </ligand>
</feature>
<dbReference type="InterPro" id="IPR004385">
    <property type="entry name" value="NDP_pyrophosphatase"/>
</dbReference>
<feature type="domain" description="Nudix hydrolase" evidence="14">
    <location>
        <begin position="58"/>
        <end position="205"/>
    </location>
</feature>
<dbReference type="NCBIfam" id="TIGR00052">
    <property type="entry name" value="nudix-type nucleoside diphosphatase, YffH/AdpP family"/>
    <property type="match status" value="1"/>
</dbReference>
<dbReference type="EMBL" id="MCGG01000017">
    <property type="protein sequence ID" value="OEJ68058.1"/>
    <property type="molecule type" value="Genomic_DNA"/>
</dbReference>
<dbReference type="CDD" id="cd24155">
    <property type="entry name" value="NUDIX_ADPRase"/>
    <property type="match status" value="1"/>
</dbReference>
<dbReference type="PROSITE" id="PS51462">
    <property type="entry name" value="NUDIX"/>
    <property type="match status" value="1"/>
</dbReference>
<feature type="binding site" evidence="13">
    <location>
        <position position="176"/>
    </location>
    <ligand>
        <name>Mg(2+)</name>
        <dbReference type="ChEBI" id="CHEBI:18420"/>
        <label>1</label>
    </ligand>
</feature>
<dbReference type="GO" id="GO:0006753">
    <property type="term" value="P:nucleoside phosphate metabolic process"/>
    <property type="evidence" value="ECO:0007669"/>
    <property type="project" value="TreeGrafter"/>
</dbReference>
<evidence type="ECO:0000256" key="1">
    <source>
        <dbReference type="ARBA" id="ARBA00001946"/>
    </source>
</evidence>
<evidence type="ECO:0000256" key="3">
    <source>
        <dbReference type="ARBA" id="ARBA00012453"/>
    </source>
</evidence>
<comment type="cofactor">
    <cofactor evidence="1 13">
        <name>Mg(2+)</name>
        <dbReference type="ChEBI" id="CHEBI:18420"/>
    </cofactor>
</comment>
<comment type="similarity">
    <text evidence="2">Belongs to the Nudix hydrolase family. NudF subfamily.</text>
</comment>
<feature type="binding site" evidence="13">
    <location>
        <position position="128"/>
    </location>
    <ligand>
        <name>Mg(2+)</name>
        <dbReference type="ChEBI" id="CHEBI:18420"/>
        <label>1</label>
    </ligand>
</feature>
<comment type="function">
    <text evidence="8">Acts on ADP-mannose and ADP-glucose as well as ADP-ribose. Prevents glycogen biosynthesis. The reaction catalyzed by this enzyme is a limiting step of the gluconeogenic process.</text>
</comment>
<dbReference type="Gene3D" id="3.90.79.10">
    <property type="entry name" value="Nucleoside Triphosphate Pyrophosphohydrolase"/>
    <property type="match status" value="1"/>
</dbReference>
<keyword evidence="16" id="KW-1185">Reference proteome</keyword>
<evidence type="ECO:0000256" key="4">
    <source>
        <dbReference type="ARBA" id="ARBA00013297"/>
    </source>
</evidence>
<dbReference type="Pfam" id="PF00293">
    <property type="entry name" value="NUDIX"/>
    <property type="match status" value="1"/>
</dbReference>
<protein>
    <recommendedName>
        <fullName evidence="4">ADP-ribose pyrophosphatase</fullName>
        <ecNumber evidence="3">3.6.1.13</ecNumber>
    </recommendedName>
    <alternativeName>
        <fullName evidence="9">ADP-ribose diphosphatase</fullName>
    </alternativeName>
    <alternativeName>
        <fullName evidence="11">ADP-ribose phosphohydrolase</fullName>
    </alternativeName>
    <alternativeName>
        <fullName evidence="10">Adenosine diphosphoribose pyrophosphatase</fullName>
    </alternativeName>
</protein>
<dbReference type="GO" id="GO:0019693">
    <property type="term" value="P:ribose phosphate metabolic process"/>
    <property type="evidence" value="ECO:0007669"/>
    <property type="project" value="TreeGrafter"/>
</dbReference>
<dbReference type="GO" id="GO:0046872">
    <property type="term" value="F:metal ion binding"/>
    <property type="evidence" value="ECO:0007669"/>
    <property type="project" value="UniProtKB-KW"/>
</dbReference>
<dbReference type="EC" id="3.6.1.13" evidence="3"/>
<dbReference type="PANTHER" id="PTHR11839">
    <property type="entry name" value="UDP/ADP-SUGAR PYROPHOSPHATASE"/>
    <property type="match status" value="1"/>
</dbReference>
<keyword evidence="5 13" id="KW-0479">Metal-binding</keyword>
<dbReference type="GO" id="GO:0019144">
    <property type="term" value="F:ADP-sugar diphosphatase activity"/>
    <property type="evidence" value="ECO:0007669"/>
    <property type="project" value="TreeGrafter"/>
</dbReference>
<dbReference type="RefSeq" id="WP_069957387.1">
    <property type="nucleotide sequence ID" value="NZ_MCGG01000017.1"/>
</dbReference>
<dbReference type="AlphaFoldDB" id="A0A1E5Q9D2"/>
<evidence type="ECO:0000313" key="16">
    <source>
        <dbReference type="Proteomes" id="UP000095347"/>
    </source>
</evidence>
<feature type="binding site" evidence="13">
    <location>
        <position position="124"/>
    </location>
    <ligand>
        <name>Mg(2+)</name>
        <dbReference type="ChEBI" id="CHEBI:18420"/>
        <label>1</label>
    </ligand>
</feature>
<dbReference type="SUPFAM" id="SSF55811">
    <property type="entry name" value="Nudix"/>
    <property type="match status" value="1"/>
</dbReference>
<dbReference type="Proteomes" id="UP000095347">
    <property type="component" value="Unassembled WGS sequence"/>
</dbReference>
<evidence type="ECO:0000256" key="12">
    <source>
        <dbReference type="ARBA" id="ARBA00049546"/>
    </source>
</evidence>
<evidence type="ECO:0000256" key="7">
    <source>
        <dbReference type="ARBA" id="ARBA00022842"/>
    </source>
</evidence>
<keyword evidence="7 13" id="KW-0460">Magnesium</keyword>
<evidence type="ECO:0000256" key="11">
    <source>
        <dbReference type="ARBA" id="ARBA00033056"/>
    </source>
</evidence>
<dbReference type="InterPro" id="IPR000086">
    <property type="entry name" value="NUDIX_hydrolase_dom"/>
</dbReference>
<evidence type="ECO:0000256" key="6">
    <source>
        <dbReference type="ARBA" id="ARBA00022801"/>
    </source>
</evidence>
<dbReference type="InterPro" id="IPR015797">
    <property type="entry name" value="NUDIX_hydrolase-like_dom_sf"/>
</dbReference>
<organism evidence="15 16">
    <name type="scientific">Magnetovibrio blakemorei</name>
    <dbReference type="NCBI Taxonomy" id="28181"/>
    <lineage>
        <taxon>Bacteria</taxon>
        <taxon>Pseudomonadati</taxon>
        <taxon>Pseudomonadota</taxon>
        <taxon>Alphaproteobacteria</taxon>
        <taxon>Rhodospirillales</taxon>
        <taxon>Magnetovibrionaceae</taxon>
        <taxon>Magnetovibrio</taxon>
    </lineage>
</organism>
<keyword evidence="6" id="KW-0378">Hydrolase</keyword>
<evidence type="ECO:0000313" key="15">
    <source>
        <dbReference type="EMBL" id="OEJ68058.1"/>
    </source>
</evidence>
<gene>
    <name evidence="15" type="ORF">BEN30_07285</name>
</gene>
<comment type="caution">
    <text evidence="15">The sequence shown here is derived from an EMBL/GenBank/DDBJ whole genome shotgun (WGS) entry which is preliminary data.</text>
</comment>
<sequence length="221" mass="24984">MTNSFKTPQQGQTFSANDVEVFERVRDHDGYFKIDTYFVRHKKFEGGLSDVMSREVFERGHAVAVLLFDPILDKMILIEQFRIGAYAALASPWFDKETHSPWLLECVAGIIDEGETPEGVAKRECLEEANCTVLELEPITHYLVSPGGTTESVFLYCARVDASNAGGVHGLDHEHEDIRVLSVDTETALSWLSEGRYTNSMTLIAMQWFALNHPRLRALWT</sequence>
<dbReference type="OrthoDB" id="5292471at2"/>
<accession>A0A1E5Q9D2</accession>
<dbReference type="PANTHER" id="PTHR11839:SF5">
    <property type="entry name" value="ADP-RIBOSE PYROPHOSPHATASE"/>
    <property type="match status" value="1"/>
</dbReference>
<comment type="catalytic activity">
    <reaction evidence="12">
        <text>ADP-D-ribose + H2O = D-ribose 5-phosphate + AMP + 2 H(+)</text>
        <dbReference type="Rhea" id="RHEA:10412"/>
        <dbReference type="ChEBI" id="CHEBI:15377"/>
        <dbReference type="ChEBI" id="CHEBI:15378"/>
        <dbReference type="ChEBI" id="CHEBI:57967"/>
        <dbReference type="ChEBI" id="CHEBI:78346"/>
        <dbReference type="ChEBI" id="CHEBI:456215"/>
        <dbReference type="EC" id="3.6.1.13"/>
    </reaction>
</comment>
<reference evidence="16" key="1">
    <citation type="submission" date="2016-07" db="EMBL/GenBank/DDBJ databases">
        <authorList>
            <person name="Florea S."/>
            <person name="Webb J.S."/>
            <person name="Jaromczyk J."/>
            <person name="Schardl C.L."/>
        </authorList>
    </citation>
    <scope>NUCLEOTIDE SEQUENCE [LARGE SCALE GENOMIC DNA]</scope>
    <source>
        <strain evidence="16">MV-1</strain>
    </source>
</reference>
<evidence type="ECO:0000256" key="13">
    <source>
        <dbReference type="PIRSR" id="PIRSR604385-2"/>
    </source>
</evidence>
<dbReference type="GO" id="GO:0047631">
    <property type="term" value="F:ADP-ribose diphosphatase activity"/>
    <property type="evidence" value="ECO:0007669"/>
    <property type="project" value="UniProtKB-EC"/>
</dbReference>
<evidence type="ECO:0000259" key="14">
    <source>
        <dbReference type="PROSITE" id="PS51462"/>
    </source>
</evidence>
<evidence type="ECO:0000256" key="10">
    <source>
        <dbReference type="ARBA" id="ARBA00030308"/>
    </source>
</evidence>
<dbReference type="GO" id="GO:0005829">
    <property type="term" value="C:cytosol"/>
    <property type="evidence" value="ECO:0007669"/>
    <property type="project" value="TreeGrafter"/>
</dbReference>
<evidence type="ECO:0000256" key="9">
    <source>
        <dbReference type="ARBA" id="ARBA00030162"/>
    </source>
</evidence>
<evidence type="ECO:0000256" key="2">
    <source>
        <dbReference type="ARBA" id="ARBA00007482"/>
    </source>
</evidence>
<proteinExistence type="inferred from homology"/>
<name>A0A1E5Q9D2_9PROT</name>
<evidence type="ECO:0000256" key="8">
    <source>
        <dbReference type="ARBA" id="ARBA00025164"/>
    </source>
</evidence>
<dbReference type="STRING" id="28181.BEN30_07285"/>
<evidence type="ECO:0000256" key="5">
    <source>
        <dbReference type="ARBA" id="ARBA00022723"/>
    </source>
</evidence>